<dbReference type="GO" id="GO:0004573">
    <property type="term" value="F:Glc3Man9GlcNAc2 oligosaccharide glucosidase activity"/>
    <property type="evidence" value="ECO:0007669"/>
    <property type="project" value="InterPro"/>
</dbReference>
<evidence type="ECO:0000313" key="6">
    <source>
        <dbReference type="Proteomes" id="UP000199550"/>
    </source>
</evidence>
<dbReference type="Gene3D" id="1.50.10.10">
    <property type="match status" value="1"/>
</dbReference>
<dbReference type="PANTHER" id="PTHR10412:SF11">
    <property type="entry name" value="MANNOSYL-OLIGOSACCHARIDE GLUCOSIDASE"/>
    <property type="match status" value="1"/>
</dbReference>
<evidence type="ECO:0000256" key="2">
    <source>
        <dbReference type="ARBA" id="ARBA00022801"/>
    </source>
</evidence>
<comment type="similarity">
    <text evidence="1">Belongs to the glycosyl hydrolase 63 family.</text>
</comment>
<dbReference type="EMBL" id="FOTF01000013">
    <property type="protein sequence ID" value="SFL30471.1"/>
    <property type="molecule type" value="Genomic_DNA"/>
</dbReference>
<keyword evidence="6" id="KW-1185">Reference proteome</keyword>
<accession>A0A1I4GMT1</accession>
<reference evidence="6" key="1">
    <citation type="submission" date="2016-10" db="EMBL/GenBank/DDBJ databases">
        <authorList>
            <person name="Varghese N."/>
            <person name="Submissions S."/>
        </authorList>
    </citation>
    <scope>NUCLEOTIDE SEQUENCE [LARGE SCALE GENOMIC DNA]</scope>
    <source>
        <strain evidence="6">DSM 16199</strain>
    </source>
</reference>
<dbReference type="STRING" id="195913.SAMN04488004_11359"/>
<dbReference type="RefSeq" id="WP_090190025.1">
    <property type="nucleotide sequence ID" value="NZ_FOTF01000013.1"/>
</dbReference>
<dbReference type="InterPro" id="IPR054491">
    <property type="entry name" value="MGH1-like_GH"/>
</dbReference>
<dbReference type="PANTHER" id="PTHR10412">
    <property type="entry name" value="MANNOSYL-OLIGOSACCHARIDE GLUCOSIDASE"/>
    <property type="match status" value="1"/>
</dbReference>
<keyword evidence="3" id="KW-0326">Glycosidase</keyword>
<dbReference type="InterPro" id="IPR008928">
    <property type="entry name" value="6-hairpin_glycosidase_sf"/>
</dbReference>
<keyword evidence="2" id="KW-0378">Hydrolase</keyword>
<dbReference type="GO" id="GO:0006487">
    <property type="term" value="P:protein N-linked glycosylation"/>
    <property type="evidence" value="ECO:0007669"/>
    <property type="project" value="TreeGrafter"/>
</dbReference>
<dbReference type="OrthoDB" id="9781878at2"/>
<dbReference type="InterPro" id="IPR012341">
    <property type="entry name" value="6hp_glycosidase-like_sf"/>
</dbReference>
<organism evidence="5 6">
    <name type="scientific">Loktanella salsilacus</name>
    <dbReference type="NCBI Taxonomy" id="195913"/>
    <lineage>
        <taxon>Bacteria</taxon>
        <taxon>Pseudomonadati</taxon>
        <taxon>Pseudomonadota</taxon>
        <taxon>Alphaproteobacteria</taxon>
        <taxon>Rhodobacterales</taxon>
        <taxon>Roseobacteraceae</taxon>
        <taxon>Loktanella</taxon>
    </lineage>
</organism>
<dbReference type="AlphaFoldDB" id="A0A1I4GMT1"/>
<dbReference type="SUPFAM" id="SSF48208">
    <property type="entry name" value="Six-hairpin glycosidases"/>
    <property type="match status" value="1"/>
</dbReference>
<dbReference type="Proteomes" id="UP000199550">
    <property type="component" value="Unassembled WGS sequence"/>
</dbReference>
<gene>
    <name evidence="5" type="ORF">SAMN04488004_11359</name>
</gene>
<name>A0A1I4GMT1_9RHOB</name>
<evidence type="ECO:0000259" key="4">
    <source>
        <dbReference type="Pfam" id="PF22422"/>
    </source>
</evidence>
<feature type="domain" description="Mannosylglycerate hydrolase MGH1-like glycoside hydrolase" evidence="4">
    <location>
        <begin position="29"/>
        <end position="410"/>
    </location>
</feature>
<protein>
    <submittedName>
        <fullName evidence="5">Trehalase</fullName>
    </submittedName>
</protein>
<dbReference type="InterPro" id="IPR004888">
    <property type="entry name" value="Glycoside_hydrolase_63"/>
</dbReference>
<evidence type="ECO:0000256" key="3">
    <source>
        <dbReference type="ARBA" id="ARBA00023295"/>
    </source>
</evidence>
<dbReference type="Pfam" id="PF22422">
    <property type="entry name" value="MGH1-like_GH"/>
    <property type="match status" value="1"/>
</dbReference>
<evidence type="ECO:0000256" key="1">
    <source>
        <dbReference type="ARBA" id="ARBA00010833"/>
    </source>
</evidence>
<dbReference type="GO" id="GO:0009311">
    <property type="term" value="P:oligosaccharide metabolic process"/>
    <property type="evidence" value="ECO:0007669"/>
    <property type="project" value="InterPro"/>
</dbReference>
<sequence>MANAIFDHAAEILRENDRGTYTVPTHGLYPFQWNWDSCLTAIGQAHINEDRAWTEIDTLFDHQWDDGMVPHIVFHQHDDGYFPGPDVWQTHRPTPTSGITQPPVAGFAVRRIFDMTKDRDMARARAGALLPKIAAWHDWFFRSRDPQGTGLVAIIHPWESGRDNSVDWDAAFERVPTTGVLPFVRRDTQHANPDHRPTQAQYERYIYLVQLFRGLNWDNTKLHDASPFQVVDPGFNAILLRSCADLADLADTLDQPGIAAQARAHLARGLAAMETLWSDAQGQYLCLDRTLGTLIQSPSIGGLLATFAAIPQHRAAAIGTRLTILGEKVTYLVPSHDPDAAEFDSLRYWRGPVWLIVNYMIADGLQQAGQGDVAARIVADSIALIEKSGFAEYYDPTDGTPCGGGRFTWTAAMVIEFLAQAGR</sequence>
<evidence type="ECO:0000313" key="5">
    <source>
        <dbReference type="EMBL" id="SFL30471.1"/>
    </source>
</evidence>
<proteinExistence type="inferred from homology"/>